<organism evidence="1 2">
    <name type="scientific">Roseofilum capinflatum BLCC-M114</name>
    <dbReference type="NCBI Taxonomy" id="3022440"/>
    <lineage>
        <taxon>Bacteria</taxon>
        <taxon>Bacillati</taxon>
        <taxon>Cyanobacteriota</taxon>
        <taxon>Cyanophyceae</taxon>
        <taxon>Desertifilales</taxon>
        <taxon>Desertifilaceae</taxon>
        <taxon>Roseofilum</taxon>
        <taxon>Roseofilum capinflatum</taxon>
    </lineage>
</organism>
<sequence>MIKTINVSGLNSEQIQQIQTIIEAFKAKNELDKLSGYQYNKSRDIIDDLTDHPIQVDGFLSREEIYDR</sequence>
<keyword evidence="2" id="KW-1185">Reference proteome</keyword>
<dbReference type="Proteomes" id="UP001235849">
    <property type="component" value="Unassembled WGS sequence"/>
</dbReference>
<reference evidence="1 2" key="1">
    <citation type="submission" date="2023-01" db="EMBL/GenBank/DDBJ databases">
        <title>Novel diversity within Roseofilum (Cyanobacteria; Desertifilaceae) from marine benthic mats with descriptions of four novel species.</title>
        <authorList>
            <person name="Wang Y."/>
            <person name="Berthold D.E."/>
            <person name="Hu J."/>
            <person name="Lefler F.W."/>
            <person name="Laughinghouse H.D. IV."/>
        </authorList>
    </citation>
    <scope>NUCLEOTIDE SEQUENCE [LARGE SCALE GENOMIC DNA]</scope>
    <source>
        <strain evidence="1 2">BLCC-M114</strain>
    </source>
</reference>
<evidence type="ECO:0000313" key="1">
    <source>
        <dbReference type="EMBL" id="MDJ1176866.1"/>
    </source>
</evidence>
<protein>
    <submittedName>
        <fullName evidence="1">Uncharacterized protein</fullName>
    </submittedName>
</protein>
<dbReference type="RefSeq" id="WP_283769136.1">
    <property type="nucleotide sequence ID" value="NZ_JAQOSO010000114.1"/>
</dbReference>
<name>A0ABT7BCI1_9CYAN</name>
<comment type="caution">
    <text evidence="1">The sequence shown here is derived from an EMBL/GenBank/DDBJ whole genome shotgun (WGS) entry which is preliminary data.</text>
</comment>
<proteinExistence type="predicted"/>
<dbReference type="EMBL" id="JAQOSO010000114">
    <property type="protein sequence ID" value="MDJ1176866.1"/>
    <property type="molecule type" value="Genomic_DNA"/>
</dbReference>
<gene>
    <name evidence="1" type="ORF">PMG25_22505</name>
</gene>
<accession>A0ABT7BCI1</accession>
<evidence type="ECO:0000313" key="2">
    <source>
        <dbReference type="Proteomes" id="UP001235849"/>
    </source>
</evidence>